<dbReference type="PANTHER" id="PTHR37540">
    <property type="entry name" value="TRANSCRIPTION FACTOR (ACR-2), PUTATIVE-RELATED-RELATED"/>
    <property type="match status" value="1"/>
</dbReference>
<dbReference type="RefSeq" id="XP_056491182.1">
    <property type="nucleotide sequence ID" value="XM_056628448.1"/>
</dbReference>
<gene>
    <name evidence="2" type="ORF">N7509_003811</name>
</gene>
<reference evidence="2" key="2">
    <citation type="journal article" date="2023" name="IMA Fungus">
        <title>Comparative genomic study of the Penicillium genus elucidates a diverse pangenome and 15 lateral gene transfer events.</title>
        <authorList>
            <person name="Petersen C."/>
            <person name="Sorensen T."/>
            <person name="Nielsen M.R."/>
            <person name="Sondergaard T.E."/>
            <person name="Sorensen J.L."/>
            <person name="Fitzpatrick D.A."/>
            <person name="Frisvad J.C."/>
            <person name="Nielsen K.L."/>
        </authorList>
    </citation>
    <scope>NUCLEOTIDE SEQUENCE</scope>
    <source>
        <strain evidence="2">IBT 29677</strain>
    </source>
</reference>
<dbReference type="EMBL" id="JAPZBU010000005">
    <property type="protein sequence ID" value="KAJ5403940.1"/>
    <property type="molecule type" value="Genomic_DNA"/>
</dbReference>
<evidence type="ECO:0000313" key="3">
    <source>
        <dbReference type="Proteomes" id="UP001147747"/>
    </source>
</evidence>
<evidence type="ECO:0008006" key="4">
    <source>
        <dbReference type="Google" id="ProtNLM"/>
    </source>
</evidence>
<dbReference type="Proteomes" id="UP001147747">
    <property type="component" value="Unassembled WGS sequence"/>
</dbReference>
<name>A0A9W9W5S3_9EURO</name>
<dbReference type="OrthoDB" id="3469225at2759"/>
<comment type="caution">
    <text evidence="2">The sequence shown here is derived from an EMBL/GenBank/DDBJ whole genome shotgun (WGS) entry which is preliminary data.</text>
</comment>
<proteinExistence type="predicted"/>
<keyword evidence="3" id="KW-1185">Reference proteome</keyword>
<dbReference type="GeneID" id="81367428"/>
<evidence type="ECO:0000256" key="1">
    <source>
        <dbReference type="SAM" id="MobiDB-lite"/>
    </source>
</evidence>
<sequence length="542" mass="60757">MDHLQSFSLARASLSDPTSQPNAPPLDRPSFTFIDHDDDLTSKRIKDVNARKAIRSHVMRDVRRRERLAGLKRTTRRESQSRGGLPVNTKAQYDQSQEEQKLILAGRWASDSSGQSSLYEAELHGEFVSRYRRRSPTKWTTGYPFEPHLNPEPGLLPTSWFLDPFCTLPGTSELPGMVAHLLYYCKRFYLHTSRACSMNWGLNLRNELIREIVTFPNEVKGQNTKEVELMVRSSFSDPGSFFGLMSMCAAHRAALSSSHLDSMLIEPDDKQAGNDPDYCIMKAKCIREMNVKVRDPTQALTNEAFDTIVNLLTGSLIAGLFDEARIHLTGLRRMVELRGGITGESIQSASILTAIITSDVKAGSGLLVKPVFPLTWDAQPVPKAIQQRIRPPPSSSLHQLGLGFFANTLLIEAVARVAVICFLNNFLIVSPPSSGLGRALTKHLVKAVGNCKISSLLHLPKESLNLFAWALFIGARGSIGHRERIWFVERLARVAMICEWQSWEQVSRIIADYFFVPGTQDDDWRCVWEEAMSGYVIPVEEA</sequence>
<protein>
    <recommendedName>
        <fullName evidence="4">Tachykinin family protein</fullName>
    </recommendedName>
</protein>
<feature type="region of interest" description="Disordered" evidence="1">
    <location>
        <begin position="12"/>
        <end position="35"/>
    </location>
</feature>
<reference evidence="2" key="1">
    <citation type="submission" date="2022-12" db="EMBL/GenBank/DDBJ databases">
        <authorList>
            <person name="Petersen C."/>
        </authorList>
    </citation>
    <scope>NUCLEOTIDE SEQUENCE</scope>
    <source>
        <strain evidence="2">IBT 29677</strain>
    </source>
</reference>
<evidence type="ECO:0000313" key="2">
    <source>
        <dbReference type="EMBL" id="KAJ5403940.1"/>
    </source>
</evidence>
<feature type="region of interest" description="Disordered" evidence="1">
    <location>
        <begin position="65"/>
        <end position="93"/>
    </location>
</feature>
<organism evidence="2 3">
    <name type="scientific">Penicillium cosmopolitanum</name>
    <dbReference type="NCBI Taxonomy" id="1131564"/>
    <lineage>
        <taxon>Eukaryota</taxon>
        <taxon>Fungi</taxon>
        <taxon>Dikarya</taxon>
        <taxon>Ascomycota</taxon>
        <taxon>Pezizomycotina</taxon>
        <taxon>Eurotiomycetes</taxon>
        <taxon>Eurotiomycetidae</taxon>
        <taxon>Eurotiales</taxon>
        <taxon>Aspergillaceae</taxon>
        <taxon>Penicillium</taxon>
    </lineage>
</organism>
<dbReference type="PANTHER" id="PTHR37540:SF5">
    <property type="entry name" value="TRANSCRIPTION FACTOR DOMAIN-CONTAINING PROTEIN"/>
    <property type="match status" value="1"/>
</dbReference>
<dbReference type="AlphaFoldDB" id="A0A9W9W5S3"/>
<accession>A0A9W9W5S3</accession>